<evidence type="ECO:0000313" key="1">
    <source>
        <dbReference type="EMBL" id="OBQ32111.1"/>
    </source>
</evidence>
<dbReference type="EMBL" id="LJOW01000916">
    <property type="protein sequence ID" value="OBQ32111.1"/>
    <property type="molecule type" value="Genomic_DNA"/>
</dbReference>
<protein>
    <submittedName>
        <fullName evidence="1">Uncharacterized protein</fullName>
    </submittedName>
</protein>
<organism evidence="1 2">
    <name type="scientific">Aphanizomenon flos-aquae WA102</name>
    <dbReference type="NCBI Taxonomy" id="1710896"/>
    <lineage>
        <taxon>Bacteria</taxon>
        <taxon>Bacillati</taxon>
        <taxon>Cyanobacteriota</taxon>
        <taxon>Cyanophyceae</taxon>
        <taxon>Nostocales</taxon>
        <taxon>Aphanizomenonaceae</taxon>
        <taxon>Aphanizomenon</taxon>
    </lineage>
</organism>
<name>A0A1B7W4R4_APHFL</name>
<feature type="non-terminal residue" evidence="1">
    <location>
        <position position="178"/>
    </location>
</feature>
<dbReference type="AlphaFoldDB" id="A0A1B7W4R4"/>
<evidence type="ECO:0000313" key="2">
    <source>
        <dbReference type="Proteomes" id="UP000092093"/>
    </source>
</evidence>
<dbReference type="Proteomes" id="UP000092093">
    <property type="component" value="Unassembled WGS sequence"/>
</dbReference>
<reference evidence="1 2" key="1">
    <citation type="submission" date="2015-09" db="EMBL/GenBank/DDBJ databases">
        <title>Aphanizomenon flos-aquae WA102.</title>
        <authorList>
            <person name="Driscoll C."/>
        </authorList>
    </citation>
    <scope>NUCLEOTIDE SEQUENCE [LARGE SCALE GENOMIC DNA]</scope>
    <source>
        <strain evidence="1">WA102</strain>
    </source>
</reference>
<accession>A0A1B7W4R4</accession>
<sequence length="178" mass="18889">MEFSGKLYTFKFLLASVAAPILGLDFLRQFHLDVSPVAQKVFQNGHPASWAAVAAAACGTTAANPNPSNPTLTMYKPSAPEVQAPVLLPAVPALVEAPTTSAVTASTVPHLDMTLQCPTQVRYSSSMPSYFHRSVAAGSVRTAHPDLPTRFANRQQPEQVPTAHTLDQLFPPQVAAAA</sequence>
<proteinExistence type="predicted"/>
<gene>
    <name evidence="1" type="ORF">AN484_28270</name>
</gene>
<comment type="caution">
    <text evidence="1">The sequence shown here is derived from an EMBL/GenBank/DDBJ whole genome shotgun (WGS) entry which is preliminary data.</text>
</comment>